<comment type="caution">
    <text evidence="2">The sequence shown here is derived from an EMBL/GenBank/DDBJ whole genome shotgun (WGS) entry which is preliminary data.</text>
</comment>
<feature type="compositionally biased region" description="Low complexity" evidence="1">
    <location>
        <begin position="36"/>
        <end position="55"/>
    </location>
</feature>
<feature type="compositionally biased region" description="Basic and acidic residues" evidence="1">
    <location>
        <begin position="78"/>
        <end position="88"/>
    </location>
</feature>
<feature type="compositionally biased region" description="Low complexity" evidence="1">
    <location>
        <begin position="99"/>
        <end position="108"/>
    </location>
</feature>
<dbReference type="AlphaFoldDB" id="A0A8T0NJD5"/>
<feature type="compositionally biased region" description="Pro residues" evidence="1">
    <location>
        <begin position="129"/>
        <end position="141"/>
    </location>
</feature>
<name>A0A8T0NJD5_PANVG</name>
<accession>A0A8T0NJD5</accession>
<proteinExistence type="predicted"/>
<protein>
    <submittedName>
        <fullName evidence="2">Uncharacterized protein</fullName>
    </submittedName>
</protein>
<organism evidence="2 3">
    <name type="scientific">Panicum virgatum</name>
    <name type="common">Blackwell switchgrass</name>
    <dbReference type="NCBI Taxonomy" id="38727"/>
    <lineage>
        <taxon>Eukaryota</taxon>
        <taxon>Viridiplantae</taxon>
        <taxon>Streptophyta</taxon>
        <taxon>Embryophyta</taxon>
        <taxon>Tracheophyta</taxon>
        <taxon>Spermatophyta</taxon>
        <taxon>Magnoliopsida</taxon>
        <taxon>Liliopsida</taxon>
        <taxon>Poales</taxon>
        <taxon>Poaceae</taxon>
        <taxon>PACMAD clade</taxon>
        <taxon>Panicoideae</taxon>
        <taxon>Panicodae</taxon>
        <taxon>Paniceae</taxon>
        <taxon>Panicinae</taxon>
        <taxon>Panicum</taxon>
        <taxon>Panicum sect. Hiantes</taxon>
    </lineage>
</organism>
<evidence type="ECO:0000313" key="2">
    <source>
        <dbReference type="EMBL" id="KAG2546974.1"/>
    </source>
</evidence>
<dbReference type="EMBL" id="CM029053">
    <property type="protein sequence ID" value="KAG2546974.1"/>
    <property type="molecule type" value="Genomic_DNA"/>
</dbReference>
<evidence type="ECO:0000256" key="1">
    <source>
        <dbReference type="SAM" id="MobiDB-lite"/>
    </source>
</evidence>
<reference evidence="2" key="1">
    <citation type="submission" date="2020-05" db="EMBL/GenBank/DDBJ databases">
        <title>WGS assembly of Panicum virgatum.</title>
        <authorList>
            <person name="Lovell J.T."/>
            <person name="Jenkins J."/>
            <person name="Shu S."/>
            <person name="Juenger T.E."/>
            <person name="Schmutz J."/>
        </authorList>
    </citation>
    <scope>NUCLEOTIDE SEQUENCE</scope>
    <source>
        <strain evidence="2">AP13</strain>
    </source>
</reference>
<keyword evidence="3" id="KW-1185">Reference proteome</keyword>
<sequence length="141" mass="14777">MHDSRKDCPSGHCQGRPARTGTAGSHARLTSPEILGAAARSGTRAPGARATRALTPGLTSATPNPSRSRLTPARRGKIKADTRKKGEQSRAAGTPRTNSPASCSLLLPSPSPPRRGPRSAPRCLRSLPTDPPPMRPPRAEP</sequence>
<feature type="region of interest" description="Disordered" evidence="1">
    <location>
        <begin position="1"/>
        <end position="141"/>
    </location>
</feature>
<evidence type="ECO:0000313" key="3">
    <source>
        <dbReference type="Proteomes" id="UP000823388"/>
    </source>
</evidence>
<feature type="compositionally biased region" description="Polar residues" evidence="1">
    <location>
        <begin position="57"/>
        <end position="69"/>
    </location>
</feature>
<feature type="compositionally biased region" description="Low complexity" evidence="1">
    <location>
        <begin position="118"/>
        <end position="128"/>
    </location>
</feature>
<gene>
    <name evidence="2" type="ORF">PVAP13_9KG063357</name>
</gene>
<dbReference type="Proteomes" id="UP000823388">
    <property type="component" value="Chromosome 9K"/>
</dbReference>